<feature type="domain" description="Serine aminopeptidase S33" evidence="2">
    <location>
        <begin position="26"/>
        <end position="99"/>
    </location>
</feature>
<protein>
    <submittedName>
        <fullName evidence="3">Alpha/Beta hydrolase protein</fullName>
    </submittedName>
</protein>
<dbReference type="SUPFAM" id="SSF53474">
    <property type="entry name" value="alpha/beta-Hydrolases"/>
    <property type="match status" value="1"/>
</dbReference>
<evidence type="ECO:0000313" key="4">
    <source>
        <dbReference type="Proteomes" id="UP001610446"/>
    </source>
</evidence>
<evidence type="ECO:0000313" key="3">
    <source>
        <dbReference type="EMBL" id="KAL2845310.1"/>
    </source>
</evidence>
<proteinExistence type="predicted"/>
<feature type="domain" description="Serine aminopeptidase S33" evidence="2">
    <location>
        <begin position="149"/>
        <end position="318"/>
    </location>
</feature>
<sequence>MTVHTTVTLASKSIAHNWKPANPTNPPRAILILQHGFGEYAERYTTSHAGLIPALTERNIDVWALDLEGHGQSPGDRGRGVVDVNRAVMEHVWLCEHVAGAYGATRFTSSIEGGAMTTSAAMTTILEGGGEGEGKGATADNKPKPKPNAKHPPIFLFGHSLGGLVTAGSATALLTKQQQRTLQNPRANKIAGVILTSPAFPIPGLTLPARLKALLINLLTRPIAYIFPRTQVPWPASPGGTLCGDAKQVRIAAEDEGMYHGQISWTVASTAVSVVRRVWEGIRQGVWNNGVDVFVVHGRGDCWTDWRGSSWFVEGVRKSRGGACGPGKRVPDIGEEGEWGGTRLEVLDSPYHELLNAEASEGQDVLRMLLEWIEKRIKS</sequence>
<dbReference type="Gene3D" id="3.40.50.1820">
    <property type="entry name" value="alpha/beta hydrolase"/>
    <property type="match status" value="1"/>
</dbReference>
<dbReference type="PANTHER" id="PTHR11614">
    <property type="entry name" value="PHOSPHOLIPASE-RELATED"/>
    <property type="match status" value="1"/>
</dbReference>
<dbReference type="Pfam" id="PF12146">
    <property type="entry name" value="Hydrolase_4"/>
    <property type="match status" value="2"/>
</dbReference>
<gene>
    <name evidence="3" type="ORF">BJY01DRAFT_247783</name>
</gene>
<keyword evidence="3" id="KW-0378">Hydrolase</keyword>
<reference evidence="3 4" key="1">
    <citation type="submission" date="2024-07" db="EMBL/GenBank/DDBJ databases">
        <title>Section-level genome sequencing and comparative genomics of Aspergillus sections Usti and Cavernicolus.</title>
        <authorList>
            <consortium name="Lawrence Berkeley National Laboratory"/>
            <person name="Nybo J.L."/>
            <person name="Vesth T.C."/>
            <person name="Theobald S."/>
            <person name="Frisvad J.C."/>
            <person name="Larsen T.O."/>
            <person name="Kjaerboelling I."/>
            <person name="Rothschild-Mancinelli K."/>
            <person name="Lyhne E.K."/>
            <person name="Kogle M.E."/>
            <person name="Barry K."/>
            <person name="Clum A."/>
            <person name="Na H."/>
            <person name="Ledsgaard L."/>
            <person name="Lin J."/>
            <person name="Lipzen A."/>
            <person name="Kuo A."/>
            <person name="Riley R."/>
            <person name="Mondo S."/>
            <person name="Labutti K."/>
            <person name="Haridas S."/>
            <person name="Pangalinan J."/>
            <person name="Salamov A.A."/>
            <person name="Simmons B.A."/>
            <person name="Magnuson J.K."/>
            <person name="Chen J."/>
            <person name="Drula E."/>
            <person name="Henrissat B."/>
            <person name="Wiebenga A."/>
            <person name="Lubbers R.J."/>
            <person name="Gomes A.C."/>
            <person name="Makela M.R."/>
            <person name="Stajich J."/>
            <person name="Grigoriev I.V."/>
            <person name="Mortensen U.H."/>
            <person name="De Vries R.P."/>
            <person name="Baker S.E."/>
            <person name="Andersen M.R."/>
        </authorList>
    </citation>
    <scope>NUCLEOTIDE SEQUENCE [LARGE SCALE GENOMIC DNA]</scope>
    <source>
        <strain evidence="3 4">CBS 123904</strain>
    </source>
</reference>
<keyword evidence="4" id="KW-1185">Reference proteome</keyword>
<dbReference type="InterPro" id="IPR029058">
    <property type="entry name" value="AB_hydrolase_fold"/>
</dbReference>
<feature type="region of interest" description="Disordered" evidence="1">
    <location>
        <begin position="127"/>
        <end position="149"/>
    </location>
</feature>
<evidence type="ECO:0000256" key="1">
    <source>
        <dbReference type="SAM" id="MobiDB-lite"/>
    </source>
</evidence>
<evidence type="ECO:0000259" key="2">
    <source>
        <dbReference type="Pfam" id="PF12146"/>
    </source>
</evidence>
<dbReference type="InterPro" id="IPR022742">
    <property type="entry name" value="Hydrolase_4"/>
</dbReference>
<dbReference type="GO" id="GO:0016787">
    <property type="term" value="F:hydrolase activity"/>
    <property type="evidence" value="ECO:0007669"/>
    <property type="project" value="UniProtKB-KW"/>
</dbReference>
<name>A0ABR4JZ23_9EURO</name>
<dbReference type="Proteomes" id="UP001610446">
    <property type="component" value="Unassembled WGS sequence"/>
</dbReference>
<dbReference type="EMBL" id="JBFXLU010000073">
    <property type="protein sequence ID" value="KAL2845310.1"/>
    <property type="molecule type" value="Genomic_DNA"/>
</dbReference>
<dbReference type="InterPro" id="IPR051044">
    <property type="entry name" value="MAG_DAG_Lipase"/>
</dbReference>
<accession>A0ABR4JZ23</accession>
<comment type="caution">
    <text evidence="3">The sequence shown here is derived from an EMBL/GenBank/DDBJ whole genome shotgun (WGS) entry which is preliminary data.</text>
</comment>
<organism evidence="3 4">
    <name type="scientific">Aspergillus pseudoustus</name>
    <dbReference type="NCBI Taxonomy" id="1810923"/>
    <lineage>
        <taxon>Eukaryota</taxon>
        <taxon>Fungi</taxon>
        <taxon>Dikarya</taxon>
        <taxon>Ascomycota</taxon>
        <taxon>Pezizomycotina</taxon>
        <taxon>Eurotiomycetes</taxon>
        <taxon>Eurotiomycetidae</taxon>
        <taxon>Eurotiales</taxon>
        <taxon>Aspergillaceae</taxon>
        <taxon>Aspergillus</taxon>
        <taxon>Aspergillus subgen. Nidulantes</taxon>
    </lineage>
</organism>